<feature type="compositionally biased region" description="Polar residues" evidence="9">
    <location>
        <begin position="7"/>
        <end position="26"/>
    </location>
</feature>
<dbReference type="FunFam" id="3.30.160.60:FF:000737">
    <property type="entry name" value="Zinc finger protein 565"/>
    <property type="match status" value="1"/>
</dbReference>
<keyword evidence="11" id="KW-1185">Reference proteome</keyword>
<feature type="domain" description="C2H2-type" evidence="10">
    <location>
        <begin position="128"/>
        <end position="156"/>
    </location>
</feature>
<evidence type="ECO:0000256" key="2">
    <source>
        <dbReference type="ARBA" id="ARBA00022723"/>
    </source>
</evidence>
<proteinExistence type="predicted"/>
<dbReference type="InterPro" id="IPR036236">
    <property type="entry name" value="Znf_C2H2_sf"/>
</dbReference>
<keyword evidence="7" id="KW-0539">Nucleus</keyword>
<dbReference type="FunFam" id="3.30.160.60:FF:000688">
    <property type="entry name" value="zinc finger protein 197 isoform X1"/>
    <property type="match status" value="1"/>
</dbReference>
<gene>
    <name evidence="12" type="primary">LOC110215321</name>
</gene>
<name>A0A6P5L9T1_PHACI</name>
<accession>A0A6P5L9T1</accession>
<dbReference type="GO" id="GO:0005634">
    <property type="term" value="C:nucleus"/>
    <property type="evidence" value="ECO:0007669"/>
    <property type="project" value="UniProtKB-SubCell"/>
</dbReference>
<dbReference type="GeneID" id="110215321"/>
<sequence length="170" mass="19408">MAAPTLLSASRSASGQQRYFESKQSPSKLDLSMEVLSHETFTRDDSCISKSGEALECDIWLERQQSNEGKAYECDECGKTFHQRTGLTEHQKIHTKEKPYECNKCGKGFHQSTGLSAHQRIHTGEKPYECNECGKAFYWSTGLTQHYQTIHGGEKSHDYENTFCQKIRFI</sequence>
<dbReference type="Gene3D" id="3.30.160.60">
    <property type="entry name" value="Classic Zinc Finger"/>
    <property type="match status" value="3"/>
</dbReference>
<evidence type="ECO:0000313" key="12">
    <source>
        <dbReference type="RefSeq" id="XP_020852341.1"/>
    </source>
</evidence>
<evidence type="ECO:0000256" key="3">
    <source>
        <dbReference type="ARBA" id="ARBA00022737"/>
    </source>
</evidence>
<dbReference type="Pfam" id="PF00096">
    <property type="entry name" value="zf-C2H2"/>
    <property type="match status" value="3"/>
</dbReference>
<evidence type="ECO:0000256" key="7">
    <source>
        <dbReference type="ARBA" id="ARBA00023242"/>
    </source>
</evidence>
<dbReference type="GO" id="GO:0008270">
    <property type="term" value="F:zinc ion binding"/>
    <property type="evidence" value="ECO:0007669"/>
    <property type="project" value="UniProtKB-KW"/>
</dbReference>
<evidence type="ECO:0000256" key="8">
    <source>
        <dbReference type="PROSITE-ProRule" id="PRU00042"/>
    </source>
</evidence>
<comment type="subcellular location">
    <subcellularLocation>
        <location evidence="1">Nucleus</location>
    </subcellularLocation>
</comment>
<dbReference type="SMART" id="SM00355">
    <property type="entry name" value="ZnF_C2H2"/>
    <property type="match status" value="3"/>
</dbReference>
<dbReference type="PROSITE" id="PS00028">
    <property type="entry name" value="ZINC_FINGER_C2H2_1"/>
    <property type="match status" value="3"/>
</dbReference>
<evidence type="ECO:0000313" key="11">
    <source>
        <dbReference type="Proteomes" id="UP000515140"/>
    </source>
</evidence>
<dbReference type="KEGG" id="pcw:110215321"/>
<dbReference type="PANTHER" id="PTHR24377">
    <property type="entry name" value="IP01015P-RELATED"/>
    <property type="match status" value="1"/>
</dbReference>
<dbReference type="FunFam" id="3.30.160.60:FF:001498">
    <property type="entry name" value="Zinc finger protein 404"/>
    <property type="match status" value="1"/>
</dbReference>
<dbReference type="Proteomes" id="UP000515140">
    <property type="component" value="Unplaced"/>
</dbReference>
<keyword evidence="3" id="KW-0677">Repeat</keyword>
<feature type="region of interest" description="Disordered" evidence="9">
    <location>
        <begin position="1"/>
        <end position="26"/>
    </location>
</feature>
<keyword evidence="4 8" id="KW-0863">Zinc-finger</keyword>
<dbReference type="InParanoid" id="A0A6P5L9T1"/>
<evidence type="ECO:0000256" key="6">
    <source>
        <dbReference type="ARBA" id="ARBA00023125"/>
    </source>
</evidence>
<evidence type="ECO:0000259" key="10">
    <source>
        <dbReference type="PROSITE" id="PS50157"/>
    </source>
</evidence>
<evidence type="ECO:0000256" key="5">
    <source>
        <dbReference type="ARBA" id="ARBA00022833"/>
    </source>
</evidence>
<evidence type="ECO:0000256" key="4">
    <source>
        <dbReference type="ARBA" id="ARBA00022771"/>
    </source>
</evidence>
<dbReference type="PROSITE" id="PS50157">
    <property type="entry name" value="ZINC_FINGER_C2H2_2"/>
    <property type="match status" value="3"/>
</dbReference>
<dbReference type="InterPro" id="IPR013087">
    <property type="entry name" value="Znf_C2H2_type"/>
</dbReference>
<feature type="domain" description="C2H2-type" evidence="10">
    <location>
        <begin position="100"/>
        <end position="127"/>
    </location>
</feature>
<evidence type="ECO:0000256" key="9">
    <source>
        <dbReference type="SAM" id="MobiDB-lite"/>
    </source>
</evidence>
<dbReference type="RefSeq" id="XP_020852341.1">
    <property type="nucleotide sequence ID" value="XM_020996682.1"/>
</dbReference>
<feature type="domain" description="C2H2-type" evidence="10">
    <location>
        <begin position="72"/>
        <end position="99"/>
    </location>
</feature>
<keyword evidence="5" id="KW-0862">Zinc</keyword>
<evidence type="ECO:0000256" key="1">
    <source>
        <dbReference type="ARBA" id="ARBA00004123"/>
    </source>
</evidence>
<organism evidence="11 12">
    <name type="scientific">Phascolarctos cinereus</name>
    <name type="common">Koala</name>
    <dbReference type="NCBI Taxonomy" id="38626"/>
    <lineage>
        <taxon>Eukaryota</taxon>
        <taxon>Metazoa</taxon>
        <taxon>Chordata</taxon>
        <taxon>Craniata</taxon>
        <taxon>Vertebrata</taxon>
        <taxon>Euteleostomi</taxon>
        <taxon>Mammalia</taxon>
        <taxon>Metatheria</taxon>
        <taxon>Diprotodontia</taxon>
        <taxon>Phascolarctidae</taxon>
        <taxon>Phascolarctos</taxon>
    </lineage>
</organism>
<dbReference type="AlphaFoldDB" id="A0A6P5L9T1"/>
<dbReference type="GO" id="GO:0003677">
    <property type="term" value="F:DNA binding"/>
    <property type="evidence" value="ECO:0007669"/>
    <property type="project" value="UniProtKB-KW"/>
</dbReference>
<keyword evidence="6" id="KW-0238">DNA-binding</keyword>
<dbReference type="InterPro" id="IPR050826">
    <property type="entry name" value="Krueppel_C2H2_ZnFinger"/>
</dbReference>
<dbReference type="SUPFAM" id="SSF57667">
    <property type="entry name" value="beta-beta-alpha zinc fingers"/>
    <property type="match status" value="2"/>
</dbReference>
<reference evidence="12" key="1">
    <citation type="submission" date="2025-08" db="UniProtKB">
        <authorList>
            <consortium name="RefSeq"/>
        </authorList>
    </citation>
    <scope>IDENTIFICATION</scope>
    <source>
        <tissue evidence="12">Spleen</tissue>
    </source>
</reference>
<keyword evidence="2" id="KW-0479">Metal-binding</keyword>
<protein>
    <submittedName>
        <fullName evidence="12">Zinc finger protein 391-like</fullName>
    </submittedName>
</protein>